<feature type="compositionally biased region" description="Basic and acidic residues" evidence="7">
    <location>
        <begin position="18"/>
        <end position="52"/>
    </location>
</feature>
<dbReference type="EMBL" id="JAUCMX010000015">
    <property type="protein sequence ID" value="KAK3521390.1"/>
    <property type="molecule type" value="Genomic_DNA"/>
</dbReference>
<evidence type="ECO:0000256" key="1">
    <source>
        <dbReference type="ARBA" id="ARBA00022679"/>
    </source>
</evidence>
<dbReference type="GO" id="GO:0003964">
    <property type="term" value="F:RNA-directed DNA polymerase activity"/>
    <property type="evidence" value="ECO:0007669"/>
    <property type="project" value="UniProtKB-KW"/>
</dbReference>
<dbReference type="GO" id="GO:0004519">
    <property type="term" value="F:endonuclease activity"/>
    <property type="evidence" value="ECO:0007669"/>
    <property type="project" value="UniProtKB-KW"/>
</dbReference>
<dbReference type="Proteomes" id="UP001274896">
    <property type="component" value="Unassembled WGS sequence"/>
</dbReference>
<organism evidence="9 10">
    <name type="scientific">Hemibagrus guttatus</name>
    <dbReference type="NCBI Taxonomy" id="175788"/>
    <lineage>
        <taxon>Eukaryota</taxon>
        <taxon>Metazoa</taxon>
        <taxon>Chordata</taxon>
        <taxon>Craniata</taxon>
        <taxon>Vertebrata</taxon>
        <taxon>Euteleostomi</taxon>
        <taxon>Actinopterygii</taxon>
        <taxon>Neopterygii</taxon>
        <taxon>Teleostei</taxon>
        <taxon>Ostariophysi</taxon>
        <taxon>Siluriformes</taxon>
        <taxon>Bagridae</taxon>
        <taxon>Hemibagrus</taxon>
    </lineage>
</organism>
<keyword evidence="10" id="KW-1185">Reference proteome</keyword>
<comment type="caution">
    <text evidence="9">The sequence shown here is derived from an EMBL/GenBank/DDBJ whole genome shotgun (WGS) entry which is preliminary data.</text>
</comment>
<reference evidence="9" key="1">
    <citation type="submission" date="2023-06" db="EMBL/GenBank/DDBJ databases">
        <title>Male Hemibagrus guttatus genome.</title>
        <authorList>
            <person name="Bian C."/>
        </authorList>
    </citation>
    <scope>NUCLEOTIDE SEQUENCE</scope>
    <source>
        <strain evidence="9">Male_cb2023</strain>
        <tissue evidence="9">Muscle</tissue>
    </source>
</reference>
<evidence type="ECO:0000313" key="10">
    <source>
        <dbReference type="Proteomes" id="UP001274896"/>
    </source>
</evidence>
<keyword evidence="2" id="KW-0548">Nucleotidyltransferase</keyword>
<sequence length="241" mass="28269">MQVKNIFRCKKWGNARHGNPEVERRSPREQTRKDVPEEKNPKQEEKGEERKGASHTSRHVGDTFEHQPEVYRDEETKCAFLLSLLMGRALDWASTVWDVDPQIRSLFDYFTESHETLAPGHILRYYEDFKEVFSKEKAGHIPEHRAWDCAIDLLPNTTPLKAKFTLSHCQRQKPCLPHRSIHSISEHYQAMRLVEKLMAAEVNYDVGNQELLSIKATLEEWQHWLEGARHPFLVLTDHHNL</sequence>
<keyword evidence="1" id="KW-0808">Transferase</keyword>
<dbReference type="AlphaFoldDB" id="A0AAE0UX92"/>
<accession>A0AAE0UX92</accession>
<keyword evidence="5" id="KW-0378">Hydrolase</keyword>
<keyword evidence="3" id="KW-0540">Nuclease</keyword>
<evidence type="ECO:0000259" key="8">
    <source>
        <dbReference type="Pfam" id="PF17917"/>
    </source>
</evidence>
<evidence type="ECO:0000256" key="3">
    <source>
        <dbReference type="ARBA" id="ARBA00022722"/>
    </source>
</evidence>
<feature type="region of interest" description="Disordered" evidence="7">
    <location>
        <begin position="1"/>
        <end position="67"/>
    </location>
</feature>
<keyword evidence="6" id="KW-0695">RNA-directed DNA polymerase</keyword>
<dbReference type="Pfam" id="PF17917">
    <property type="entry name" value="RT_RNaseH"/>
    <property type="match status" value="1"/>
</dbReference>
<evidence type="ECO:0000256" key="2">
    <source>
        <dbReference type="ARBA" id="ARBA00022695"/>
    </source>
</evidence>
<gene>
    <name evidence="9" type="ORF">QTP70_004126</name>
</gene>
<evidence type="ECO:0000313" key="9">
    <source>
        <dbReference type="EMBL" id="KAK3521390.1"/>
    </source>
</evidence>
<dbReference type="InterPro" id="IPR041373">
    <property type="entry name" value="RT_RNaseH"/>
</dbReference>
<evidence type="ECO:0000256" key="7">
    <source>
        <dbReference type="SAM" id="MobiDB-lite"/>
    </source>
</evidence>
<protein>
    <recommendedName>
        <fullName evidence="8">Reverse transcriptase RNase H-like domain-containing protein</fullName>
    </recommendedName>
</protein>
<evidence type="ECO:0000256" key="6">
    <source>
        <dbReference type="ARBA" id="ARBA00022918"/>
    </source>
</evidence>
<evidence type="ECO:0000256" key="4">
    <source>
        <dbReference type="ARBA" id="ARBA00022759"/>
    </source>
</evidence>
<keyword evidence="4" id="KW-0255">Endonuclease</keyword>
<dbReference type="GO" id="GO:0016787">
    <property type="term" value="F:hydrolase activity"/>
    <property type="evidence" value="ECO:0007669"/>
    <property type="project" value="UniProtKB-KW"/>
</dbReference>
<feature type="domain" description="Reverse transcriptase RNase H-like" evidence="8">
    <location>
        <begin position="195"/>
        <end position="241"/>
    </location>
</feature>
<evidence type="ECO:0000256" key="5">
    <source>
        <dbReference type="ARBA" id="ARBA00022801"/>
    </source>
</evidence>
<proteinExistence type="predicted"/>
<name>A0AAE0UX92_9TELE</name>